<keyword evidence="11" id="KW-1185">Reference proteome</keyword>
<sequence length="248" mass="26772">MPFPRSSHVQQPPDPAAIRRPRFLASVPESPGPWVRAFSRHDESATVAEEAPSPMDLPALEELDVPDAAHVAEKNVPLPSIARTPGPPRPAAPPAPSYEPPIDAGLISRVVASVERLRSESERLAEQARADALEIGFQVARRILETELSASAEPLFALVRSAVRRAGESRTLTLRLHPADKELIEQSGGAERIDVLLAAKLKLAADPSLSRGDCMVDADFASVDGRLDTRFAQLERSVGRALAEGRTR</sequence>
<evidence type="ECO:0000313" key="10">
    <source>
        <dbReference type="EMBL" id="AKU93026.1"/>
    </source>
</evidence>
<dbReference type="GO" id="GO:0015031">
    <property type="term" value="P:protein transport"/>
    <property type="evidence" value="ECO:0007669"/>
    <property type="project" value="UniProtKB-KW"/>
</dbReference>
<feature type="domain" description="Flagellar assembly protein FliH/Type III secretion system HrpE" evidence="9">
    <location>
        <begin position="109"/>
        <end position="234"/>
    </location>
</feature>
<keyword evidence="7" id="KW-1006">Bacterial flagellum protein export</keyword>
<comment type="similarity">
    <text evidence="2">Belongs to the FliH family.</text>
</comment>
<dbReference type="RefSeq" id="WP_050727107.1">
    <property type="nucleotide sequence ID" value="NZ_CP012332.1"/>
</dbReference>
<keyword evidence="10" id="KW-0282">Flagellum</keyword>
<dbReference type="PANTHER" id="PTHR34982">
    <property type="entry name" value="YOP PROTEINS TRANSLOCATION PROTEIN L"/>
    <property type="match status" value="1"/>
</dbReference>
<evidence type="ECO:0000256" key="8">
    <source>
        <dbReference type="SAM" id="MobiDB-lite"/>
    </source>
</evidence>
<keyword evidence="5" id="KW-1005">Bacterial flagellum biogenesis</keyword>
<evidence type="ECO:0000256" key="4">
    <source>
        <dbReference type="ARBA" id="ARBA00022448"/>
    </source>
</evidence>
<feature type="region of interest" description="Disordered" evidence="8">
    <location>
        <begin position="1"/>
        <end position="22"/>
    </location>
</feature>
<evidence type="ECO:0000313" key="11">
    <source>
        <dbReference type="Proteomes" id="UP000055590"/>
    </source>
</evidence>
<evidence type="ECO:0000256" key="2">
    <source>
        <dbReference type="ARBA" id="ARBA00006602"/>
    </source>
</evidence>
<evidence type="ECO:0000256" key="3">
    <source>
        <dbReference type="ARBA" id="ARBA00016507"/>
    </source>
</evidence>
<dbReference type="OrthoDB" id="5526334at2"/>
<dbReference type="InterPro" id="IPR051472">
    <property type="entry name" value="T3SS_Stator/FliH"/>
</dbReference>
<proteinExistence type="inferred from homology"/>
<evidence type="ECO:0000256" key="7">
    <source>
        <dbReference type="ARBA" id="ARBA00023225"/>
    </source>
</evidence>
<keyword evidence="6" id="KW-0653">Protein transport</keyword>
<dbReference type="GO" id="GO:0044781">
    <property type="term" value="P:bacterial-type flagellum organization"/>
    <property type="evidence" value="ECO:0007669"/>
    <property type="project" value="UniProtKB-KW"/>
</dbReference>
<accession>A0A0K1PHZ2</accession>
<dbReference type="EMBL" id="CP012332">
    <property type="protein sequence ID" value="AKU93026.1"/>
    <property type="molecule type" value="Genomic_DNA"/>
</dbReference>
<feature type="compositionally biased region" description="Pro residues" evidence="8">
    <location>
        <begin position="85"/>
        <end position="99"/>
    </location>
</feature>
<dbReference type="Pfam" id="PF02108">
    <property type="entry name" value="FliH"/>
    <property type="match status" value="1"/>
</dbReference>
<gene>
    <name evidence="10" type="ORF">AKJ08_3413</name>
</gene>
<dbReference type="GO" id="GO:0005829">
    <property type="term" value="C:cytosol"/>
    <property type="evidence" value="ECO:0007669"/>
    <property type="project" value="TreeGrafter"/>
</dbReference>
<dbReference type="STRING" id="1391653.AKJ08_3413"/>
<feature type="region of interest" description="Disordered" evidence="8">
    <location>
        <begin position="65"/>
        <end position="100"/>
    </location>
</feature>
<dbReference type="InterPro" id="IPR018035">
    <property type="entry name" value="Flagellar_FliH/T3SS_HrpE"/>
</dbReference>
<name>A0A0K1PHZ2_9BACT</name>
<organism evidence="10 11">
    <name type="scientific">Vulgatibacter incomptus</name>
    <dbReference type="NCBI Taxonomy" id="1391653"/>
    <lineage>
        <taxon>Bacteria</taxon>
        <taxon>Pseudomonadati</taxon>
        <taxon>Myxococcota</taxon>
        <taxon>Myxococcia</taxon>
        <taxon>Myxococcales</taxon>
        <taxon>Cystobacterineae</taxon>
        <taxon>Vulgatibacteraceae</taxon>
        <taxon>Vulgatibacter</taxon>
    </lineage>
</organism>
<keyword evidence="4" id="KW-0813">Transport</keyword>
<evidence type="ECO:0000256" key="5">
    <source>
        <dbReference type="ARBA" id="ARBA00022795"/>
    </source>
</evidence>
<evidence type="ECO:0000256" key="1">
    <source>
        <dbReference type="ARBA" id="ARBA00003041"/>
    </source>
</evidence>
<dbReference type="AlphaFoldDB" id="A0A0K1PHZ2"/>
<reference evidence="10 11" key="1">
    <citation type="submission" date="2015-08" db="EMBL/GenBank/DDBJ databases">
        <authorList>
            <person name="Babu N.S."/>
            <person name="Beckwith C.J."/>
            <person name="Beseler K.G."/>
            <person name="Brison A."/>
            <person name="Carone J.V."/>
            <person name="Caskin T.P."/>
            <person name="Diamond M."/>
            <person name="Durham M.E."/>
            <person name="Foxe J.M."/>
            <person name="Go M."/>
            <person name="Henderson B.A."/>
            <person name="Jones I.B."/>
            <person name="McGettigan J.A."/>
            <person name="Micheletti S.J."/>
            <person name="Nasrallah M.E."/>
            <person name="Ortiz D."/>
            <person name="Piller C.R."/>
            <person name="Privatt S.R."/>
            <person name="Schneider S.L."/>
            <person name="Sharp S."/>
            <person name="Smith T.C."/>
            <person name="Stanton J.D."/>
            <person name="Ullery H.E."/>
            <person name="Wilson R.J."/>
            <person name="Serrano M.G."/>
            <person name="Buck G."/>
            <person name="Lee V."/>
            <person name="Wang Y."/>
            <person name="Carvalho R."/>
            <person name="Voegtly L."/>
            <person name="Shi R."/>
            <person name="Duckworth R."/>
            <person name="Johnson A."/>
            <person name="Loviza R."/>
            <person name="Walstead R."/>
            <person name="Shah Z."/>
            <person name="Kiflezghi M."/>
            <person name="Wade K."/>
            <person name="Ball S.L."/>
            <person name="Bradley K.W."/>
            <person name="Asai D.J."/>
            <person name="Bowman C.A."/>
            <person name="Russell D.A."/>
            <person name="Pope W.H."/>
            <person name="Jacobs-Sera D."/>
            <person name="Hendrix R.W."/>
            <person name="Hatfull G.F."/>
        </authorList>
    </citation>
    <scope>NUCLEOTIDE SEQUENCE [LARGE SCALE GENOMIC DNA]</scope>
    <source>
        <strain evidence="10 11">DSM 27710</strain>
    </source>
</reference>
<dbReference type="PANTHER" id="PTHR34982:SF1">
    <property type="entry name" value="FLAGELLAR ASSEMBLY PROTEIN FLIH"/>
    <property type="match status" value="1"/>
</dbReference>
<dbReference type="Proteomes" id="UP000055590">
    <property type="component" value="Chromosome"/>
</dbReference>
<keyword evidence="10" id="KW-0966">Cell projection</keyword>
<protein>
    <recommendedName>
        <fullName evidence="3">Flagellar assembly protein FliH</fullName>
    </recommendedName>
</protein>
<evidence type="ECO:0000259" key="9">
    <source>
        <dbReference type="Pfam" id="PF02108"/>
    </source>
</evidence>
<dbReference type="KEGG" id="vin:AKJ08_3413"/>
<comment type="function">
    <text evidence="1">Needed for flagellar regrowth and assembly.</text>
</comment>
<keyword evidence="10" id="KW-0969">Cilium</keyword>
<evidence type="ECO:0000256" key="6">
    <source>
        <dbReference type="ARBA" id="ARBA00022927"/>
    </source>
</evidence>